<comment type="caution">
    <text evidence="2">The sequence shown here is derived from an EMBL/GenBank/DDBJ whole genome shotgun (WGS) entry which is preliminary data.</text>
</comment>
<dbReference type="GO" id="GO:0005525">
    <property type="term" value="F:GTP binding"/>
    <property type="evidence" value="ECO:0007669"/>
    <property type="project" value="InterPro"/>
</dbReference>
<sequence length="160" mass="17637">MIMSYIKLPSCLILAVTPTNSDLANSDALQIAGNADPNGDRTIGVITKLDIMDRGTDARNFLLGKVIPLRLGYVGVVNRSQEKAQKALKRLLLYVLKGNRDKRRANSSVSMGSTHTERRLQQLMYADRNFDTNYTDFGSVSESVKPHVTVEGCADKGYTV</sequence>
<dbReference type="Gene3D" id="3.40.50.300">
    <property type="entry name" value="P-loop containing nucleotide triphosphate hydrolases"/>
    <property type="match status" value="1"/>
</dbReference>
<name>A0AAD8IYE8_9APIA</name>
<dbReference type="EMBL" id="JAUIZM010000003">
    <property type="protein sequence ID" value="KAK1393951.1"/>
    <property type="molecule type" value="Genomic_DNA"/>
</dbReference>
<dbReference type="InterPro" id="IPR027417">
    <property type="entry name" value="P-loop_NTPase"/>
</dbReference>
<dbReference type="GO" id="GO:0005874">
    <property type="term" value="C:microtubule"/>
    <property type="evidence" value="ECO:0007669"/>
    <property type="project" value="TreeGrafter"/>
</dbReference>
<dbReference type="InterPro" id="IPR022812">
    <property type="entry name" value="Dynamin"/>
</dbReference>
<accession>A0AAD8IYE8</accession>
<dbReference type="PRINTS" id="PR00195">
    <property type="entry name" value="DYNAMIN"/>
</dbReference>
<dbReference type="GO" id="GO:0008017">
    <property type="term" value="F:microtubule binding"/>
    <property type="evidence" value="ECO:0007669"/>
    <property type="project" value="TreeGrafter"/>
</dbReference>
<dbReference type="InterPro" id="IPR030381">
    <property type="entry name" value="G_DYNAMIN_dom"/>
</dbReference>
<dbReference type="SUPFAM" id="SSF52540">
    <property type="entry name" value="P-loop containing nucleoside triphosphate hydrolases"/>
    <property type="match status" value="1"/>
</dbReference>
<dbReference type="AlphaFoldDB" id="A0AAD8IYE8"/>
<evidence type="ECO:0000313" key="2">
    <source>
        <dbReference type="EMBL" id="KAK1393951.1"/>
    </source>
</evidence>
<dbReference type="Pfam" id="PF01031">
    <property type="entry name" value="Dynamin_M"/>
    <property type="match status" value="1"/>
</dbReference>
<evidence type="ECO:0000259" key="1">
    <source>
        <dbReference type="PROSITE" id="PS51718"/>
    </source>
</evidence>
<organism evidence="2 3">
    <name type="scientific">Heracleum sosnowskyi</name>
    <dbReference type="NCBI Taxonomy" id="360622"/>
    <lineage>
        <taxon>Eukaryota</taxon>
        <taxon>Viridiplantae</taxon>
        <taxon>Streptophyta</taxon>
        <taxon>Embryophyta</taxon>
        <taxon>Tracheophyta</taxon>
        <taxon>Spermatophyta</taxon>
        <taxon>Magnoliopsida</taxon>
        <taxon>eudicotyledons</taxon>
        <taxon>Gunneridae</taxon>
        <taxon>Pentapetalae</taxon>
        <taxon>asterids</taxon>
        <taxon>campanulids</taxon>
        <taxon>Apiales</taxon>
        <taxon>Apiaceae</taxon>
        <taxon>Apioideae</taxon>
        <taxon>apioid superclade</taxon>
        <taxon>Tordylieae</taxon>
        <taxon>Tordyliinae</taxon>
        <taxon>Heracleum</taxon>
    </lineage>
</organism>
<dbReference type="PANTHER" id="PTHR11566">
    <property type="entry name" value="DYNAMIN"/>
    <property type="match status" value="1"/>
</dbReference>
<feature type="domain" description="Dynamin-type G" evidence="1">
    <location>
        <begin position="1"/>
        <end position="135"/>
    </location>
</feature>
<gene>
    <name evidence="2" type="ORF">POM88_013007</name>
</gene>
<proteinExistence type="predicted"/>
<protein>
    <recommendedName>
        <fullName evidence="1">Dynamin-type G domain-containing protein</fullName>
    </recommendedName>
</protein>
<dbReference type="PROSITE" id="PS51718">
    <property type="entry name" value="G_DYNAMIN_2"/>
    <property type="match status" value="1"/>
</dbReference>
<dbReference type="GO" id="GO:0005737">
    <property type="term" value="C:cytoplasm"/>
    <property type="evidence" value="ECO:0007669"/>
    <property type="project" value="TreeGrafter"/>
</dbReference>
<dbReference type="PANTHER" id="PTHR11566:SF21">
    <property type="entry name" value="DYNAMIN RELATED PROTEIN 1, ISOFORM A"/>
    <property type="match status" value="1"/>
</dbReference>
<evidence type="ECO:0000313" key="3">
    <source>
        <dbReference type="Proteomes" id="UP001237642"/>
    </source>
</evidence>
<dbReference type="GO" id="GO:0003924">
    <property type="term" value="F:GTPase activity"/>
    <property type="evidence" value="ECO:0007669"/>
    <property type="project" value="TreeGrafter"/>
</dbReference>
<dbReference type="GO" id="GO:0016020">
    <property type="term" value="C:membrane"/>
    <property type="evidence" value="ECO:0007669"/>
    <property type="project" value="TreeGrafter"/>
</dbReference>
<dbReference type="Proteomes" id="UP001237642">
    <property type="component" value="Unassembled WGS sequence"/>
</dbReference>
<reference evidence="2" key="2">
    <citation type="submission" date="2023-05" db="EMBL/GenBank/DDBJ databases">
        <authorList>
            <person name="Schelkunov M.I."/>
        </authorList>
    </citation>
    <scope>NUCLEOTIDE SEQUENCE</scope>
    <source>
        <strain evidence="2">Hsosn_3</strain>
        <tissue evidence="2">Leaf</tissue>
    </source>
</reference>
<dbReference type="InterPro" id="IPR045063">
    <property type="entry name" value="Dynamin_N"/>
</dbReference>
<reference evidence="2" key="1">
    <citation type="submission" date="2023-02" db="EMBL/GenBank/DDBJ databases">
        <title>Genome of toxic invasive species Heracleum sosnowskyi carries increased number of genes despite the absence of recent whole-genome duplications.</title>
        <authorList>
            <person name="Schelkunov M."/>
            <person name="Shtratnikova V."/>
            <person name="Makarenko M."/>
            <person name="Klepikova A."/>
            <person name="Omelchenko D."/>
            <person name="Novikova G."/>
            <person name="Obukhova E."/>
            <person name="Bogdanov V."/>
            <person name="Penin A."/>
            <person name="Logacheva M."/>
        </authorList>
    </citation>
    <scope>NUCLEOTIDE SEQUENCE</scope>
    <source>
        <strain evidence="2">Hsosn_3</strain>
        <tissue evidence="2">Leaf</tissue>
    </source>
</reference>
<keyword evidence="3" id="KW-1185">Reference proteome</keyword>
<dbReference type="Pfam" id="PF00350">
    <property type="entry name" value="Dynamin_N"/>
    <property type="match status" value="1"/>
</dbReference>
<dbReference type="InterPro" id="IPR000375">
    <property type="entry name" value="Dynamin_stalk"/>
</dbReference>